<gene>
    <name evidence="1" type="ORF">CCAP1982_LOCUS14453</name>
</gene>
<reference evidence="1" key="1">
    <citation type="submission" date="2020-11" db="EMBL/GenBank/DDBJ databases">
        <authorList>
            <person name="Whitehead M."/>
        </authorList>
    </citation>
    <scope>NUCLEOTIDE SEQUENCE</scope>
    <source>
        <strain evidence="1">EGII</strain>
    </source>
</reference>
<accession>A0A811V5M1</accession>
<keyword evidence="2" id="KW-1185">Reference proteome</keyword>
<evidence type="ECO:0000313" key="1">
    <source>
        <dbReference type="EMBL" id="CAD7006121.1"/>
    </source>
</evidence>
<dbReference type="Pfam" id="PF09752">
    <property type="entry name" value="ABHD18"/>
    <property type="match status" value="1"/>
</dbReference>
<protein>
    <submittedName>
        <fullName evidence="1">(Mediterranean fruit fly) hypothetical protein</fullName>
    </submittedName>
</protein>
<dbReference type="PANTHER" id="PTHR13617:SF14">
    <property type="entry name" value="PROTEIN ABHD18"/>
    <property type="match status" value="1"/>
</dbReference>
<dbReference type="Proteomes" id="UP000606786">
    <property type="component" value="Unassembled WGS sequence"/>
</dbReference>
<name>A0A811V5M1_CERCA</name>
<evidence type="ECO:0000313" key="2">
    <source>
        <dbReference type="Proteomes" id="UP000606786"/>
    </source>
</evidence>
<dbReference type="EMBL" id="CAJHJT010000034">
    <property type="protein sequence ID" value="CAD7006121.1"/>
    <property type="molecule type" value="Genomic_DNA"/>
</dbReference>
<dbReference type="AlphaFoldDB" id="A0A811V5M1"/>
<proteinExistence type="predicted"/>
<comment type="caution">
    <text evidence="1">The sequence shown here is derived from an EMBL/GenBank/DDBJ whole genome shotgun (WGS) entry which is preliminary data.</text>
</comment>
<dbReference type="InterPro" id="IPR019149">
    <property type="entry name" value="ABHD18"/>
</dbReference>
<dbReference type="OrthoDB" id="9987145at2759"/>
<dbReference type="PANTHER" id="PTHR13617">
    <property type="entry name" value="PROTEIN ABHD18"/>
    <property type="match status" value="1"/>
</dbReference>
<organism evidence="1 2">
    <name type="scientific">Ceratitis capitata</name>
    <name type="common">Mediterranean fruit fly</name>
    <name type="synonym">Tephritis capitata</name>
    <dbReference type="NCBI Taxonomy" id="7213"/>
    <lineage>
        <taxon>Eukaryota</taxon>
        <taxon>Metazoa</taxon>
        <taxon>Ecdysozoa</taxon>
        <taxon>Arthropoda</taxon>
        <taxon>Hexapoda</taxon>
        <taxon>Insecta</taxon>
        <taxon>Pterygota</taxon>
        <taxon>Neoptera</taxon>
        <taxon>Endopterygota</taxon>
        <taxon>Diptera</taxon>
        <taxon>Brachycera</taxon>
        <taxon>Muscomorpha</taxon>
        <taxon>Tephritoidea</taxon>
        <taxon>Tephritidae</taxon>
        <taxon>Ceratitis</taxon>
        <taxon>Ceratitis</taxon>
    </lineage>
</organism>
<sequence length="132" mass="15395">MRGMMDECTHLKNFSVPFDTSLIIAVCAKDDAYVPREGCASLEEIWPGVEVRYLDAGHVSAYVLHQKLFRYYIKYINFIILTNPFLIYFRSCIVEAFERSKQAYNMDKENIGENIKPTLTYEELVNKYTNSI</sequence>